<feature type="domain" description="Major facilitator superfamily (MFS) profile" evidence="7">
    <location>
        <begin position="9"/>
        <end position="410"/>
    </location>
</feature>
<keyword evidence="9" id="KW-1185">Reference proteome</keyword>
<feature type="transmembrane region" description="Helical" evidence="6">
    <location>
        <begin position="215"/>
        <end position="236"/>
    </location>
</feature>
<protein>
    <submittedName>
        <fullName evidence="8">MFS transporter</fullName>
    </submittedName>
</protein>
<dbReference type="PANTHER" id="PTHR43124:SF3">
    <property type="entry name" value="CHLORAMPHENICOL EFFLUX PUMP RV0191"/>
    <property type="match status" value="1"/>
</dbReference>
<dbReference type="InterPro" id="IPR050189">
    <property type="entry name" value="MFS_Efflux_Transporters"/>
</dbReference>
<feature type="transmembrane region" description="Helical" evidence="6">
    <location>
        <begin position="306"/>
        <end position="330"/>
    </location>
</feature>
<dbReference type="EMBL" id="BSVB01000001">
    <property type="protein sequence ID" value="GMA96866.1"/>
    <property type="molecule type" value="Genomic_DNA"/>
</dbReference>
<proteinExistence type="predicted"/>
<feature type="transmembrane region" description="Helical" evidence="6">
    <location>
        <begin position="133"/>
        <end position="155"/>
    </location>
</feature>
<sequence length="486" mass="50903">MNSRRAWLVFGVGVLAYLVAVTQRSTFGVAGVAATERFDATAAALSAVAVVQVAVYGLLQVPVGALLDLFGSRRILLIGAALMGLGQLVVAFSPVLVLAGAGRVLVGCGDAFTFLSVIRLLPGWFTPRLLPQLLQWVGMLGSLGQVVSAFPFALLLRESGWQLAFLTSVALSVLATALVALFVRAGEPLPLTTPIPAGGRLVILTSALRRPGTQLGFWAHTLLASLPNLLSVLWGYPYLTVAVGLPIGTAALTMGLFVAASIIGGPTIGYLVARFPWRRSNLVLGVGALSYGALLVLVLWPGVPPLGVIMAAFLAIGVAGPGSMVGLDFARTFNPSHAGGSASGIANSGGFIGAFVGMFLVGVLLDARGGKGAAIDVLYSYDAFRIAFLAPFAIGLVALVGLLISRRRTRARMFLEDGIIIAPFWVALFRRVRGGVAARKARMRAMARRRLCDNDCSGPSRFPCSRRCLAFGAGDLTWVLVMPAEC</sequence>
<feature type="transmembrane region" description="Helical" evidence="6">
    <location>
        <begin position="384"/>
        <end position="404"/>
    </location>
</feature>
<keyword evidence="4 6" id="KW-1133">Transmembrane helix</keyword>
<comment type="caution">
    <text evidence="8">The sequence shown here is derived from an EMBL/GenBank/DDBJ whole genome shotgun (WGS) entry which is preliminary data.</text>
</comment>
<dbReference type="SUPFAM" id="SSF103473">
    <property type="entry name" value="MFS general substrate transporter"/>
    <property type="match status" value="1"/>
</dbReference>
<reference evidence="9" key="1">
    <citation type="journal article" date="2019" name="Int. J. Syst. Evol. Microbiol.">
        <title>The Global Catalogue of Microorganisms (GCM) 10K type strain sequencing project: providing services to taxonomists for standard genome sequencing and annotation.</title>
        <authorList>
            <consortium name="The Broad Institute Genomics Platform"/>
            <consortium name="The Broad Institute Genome Sequencing Center for Infectious Disease"/>
            <person name="Wu L."/>
            <person name="Ma J."/>
        </authorList>
    </citation>
    <scope>NUCLEOTIDE SEQUENCE [LARGE SCALE GENOMIC DNA]</scope>
    <source>
        <strain evidence="9">NBRC 108894</strain>
    </source>
</reference>
<evidence type="ECO:0000259" key="7">
    <source>
        <dbReference type="PROSITE" id="PS50850"/>
    </source>
</evidence>
<keyword evidence="2" id="KW-1003">Cell membrane</keyword>
<dbReference type="InterPro" id="IPR020846">
    <property type="entry name" value="MFS_dom"/>
</dbReference>
<dbReference type="Proteomes" id="UP001157034">
    <property type="component" value="Unassembled WGS sequence"/>
</dbReference>
<feature type="transmembrane region" description="Helical" evidence="6">
    <location>
        <begin position="282"/>
        <end position="300"/>
    </location>
</feature>
<keyword evidence="3 6" id="KW-0812">Transmembrane</keyword>
<comment type="subcellular location">
    <subcellularLocation>
        <location evidence="1">Cell membrane</location>
        <topology evidence="1">Multi-pass membrane protein</topology>
    </subcellularLocation>
</comment>
<evidence type="ECO:0000256" key="5">
    <source>
        <dbReference type="ARBA" id="ARBA00023136"/>
    </source>
</evidence>
<feature type="transmembrane region" description="Helical" evidence="6">
    <location>
        <begin position="342"/>
        <end position="364"/>
    </location>
</feature>
<gene>
    <name evidence="8" type="ORF">GCM10025881_36900</name>
</gene>
<organism evidence="8 9">
    <name type="scientific">Pseudolysinimonas kribbensis</name>
    <dbReference type="NCBI Taxonomy" id="433641"/>
    <lineage>
        <taxon>Bacteria</taxon>
        <taxon>Bacillati</taxon>
        <taxon>Actinomycetota</taxon>
        <taxon>Actinomycetes</taxon>
        <taxon>Micrococcales</taxon>
        <taxon>Microbacteriaceae</taxon>
        <taxon>Pseudolysinimonas</taxon>
    </lineage>
</organism>
<dbReference type="PROSITE" id="PS50850">
    <property type="entry name" value="MFS"/>
    <property type="match status" value="1"/>
</dbReference>
<dbReference type="Pfam" id="PF07690">
    <property type="entry name" value="MFS_1"/>
    <property type="match status" value="1"/>
</dbReference>
<dbReference type="InterPro" id="IPR011701">
    <property type="entry name" value="MFS"/>
</dbReference>
<evidence type="ECO:0000256" key="4">
    <source>
        <dbReference type="ARBA" id="ARBA00022989"/>
    </source>
</evidence>
<dbReference type="PANTHER" id="PTHR43124">
    <property type="entry name" value="PURINE EFFLUX PUMP PBUE"/>
    <property type="match status" value="1"/>
</dbReference>
<name>A0ABQ6K860_9MICO</name>
<evidence type="ECO:0000313" key="9">
    <source>
        <dbReference type="Proteomes" id="UP001157034"/>
    </source>
</evidence>
<evidence type="ECO:0000256" key="6">
    <source>
        <dbReference type="SAM" id="Phobius"/>
    </source>
</evidence>
<dbReference type="CDD" id="cd06174">
    <property type="entry name" value="MFS"/>
    <property type="match status" value="1"/>
</dbReference>
<evidence type="ECO:0000256" key="1">
    <source>
        <dbReference type="ARBA" id="ARBA00004651"/>
    </source>
</evidence>
<evidence type="ECO:0000256" key="2">
    <source>
        <dbReference type="ARBA" id="ARBA00022475"/>
    </source>
</evidence>
<dbReference type="RefSeq" id="WP_284255356.1">
    <property type="nucleotide sequence ID" value="NZ_BSVB01000001.1"/>
</dbReference>
<feature type="transmembrane region" description="Helical" evidence="6">
    <location>
        <begin position="75"/>
        <end position="98"/>
    </location>
</feature>
<keyword evidence="5 6" id="KW-0472">Membrane</keyword>
<accession>A0ABQ6K860</accession>
<feature type="transmembrane region" description="Helical" evidence="6">
    <location>
        <begin position="161"/>
        <end position="183"/>
    </location>
</feature>
<dbReference type="InterPro" id="IPR036259">
    <property type="entry name" value="MFS_trans_sf"/>
</dbReference>
<evidence type="ECO:0000313" key="8">
    <source>
        <dbReference type="EMBL" id="GMA96866.1"/>
    </source>
</evidence>
<dbReference type="Gene3D" id="1.20.1250.20">
    <property type="entry name" value="MFS general substrate transporter like domains"/>
    <property type="match status" value="2"/>
</dbReference>
<feature type="transmembrane region" description="Helical" evidence="6">
    <location>
        <begin position="248"/>
        <end position="273"/>
    </location>
</feature>
<feature type="transmembrane region" description="Helical" evidence="6">
    <location>
        <begin position="40"/>
        <end position="63"/>
    </location>
</feature>
<evidence type="ECO:0000256" key="3">
    <source>
        <dbReference type="ARBA" id="ARBA00022692"/>
    </source>
</evidence>